<comment type="caution">
    <text evidence="7">The sequence shown here is derived from an EMBL/GenBank/DDBJ whole genome shotgun (WGS) entry which is preliminary data.</text>
</comment>
<comment type="similarity">
    <text evidence="5">Belongs to the Prp family.</text>
</comment>
<dbReference type="Gene3D" id="3.30.70.1490">
    <property type="entry name" value="Cysteine protease Prp"/>
    <property type="match status" value="1"/>
</dbReference>
<evidence type="ECO:0000256" key="6">
    <source>
        <dbReference type="ARBA" id="ARBA00044538"/>
    </source>
</evidence>
<dbReference type="CDD" id="cd16332">
    <property type="entry name" value="Prp-like"/>
    <property type="match status" value="1"/>
</dbReference>
<gene>
    <name evidence="7" type="ORF">IAB44_06575</name>
</gene>
<dbReference type="GO" id="GO:0008234">
    <property type="term" value="F:cysteine-type peptidase activity"/>
    <property type="evidence" value="ECO:0007669"/>
    <property type="project" value="UniProtKB-KW"/>
</dbReference>
<reference evidence="7" key="2">
    <citation type="journal article" date="2021" name="PeerJ">
        <title>Extensive microbial diversity within the chicken gut microbiome revealed by metagenomics and culture.</title>
        <authorList>
            <person name="Gilroy R."/>
            <person name="Ravi A."/>
            <person name="Getino M."/>
            <person name="Pursley I."/>
            <person name="Horton D.L."/>
            <person name="Alikhan N.F."/>
            <person name="Baker D."/>
            <person name="Gharbi K."/>
            <person name="Hall N."/>
            <person name="Watson M."/>
            <person name="Adriaenssens E.M."/>
            <person name="Foster-Nyarko E."/>
            <person name="Jarju S."/>
            <person name="Secka A."/>
            <person name="Antonio M."/>
            <person name="Oren A."/>
            <person name="Chaudhuri R.R."/>
            <person name="La Ragione R."/>
            <person name="Hildebrand F."/>
            <person name="Pallen M.J."/>
        </authorList>
    </citation>
    <scope>NUCLEOTIDE SEQUENCE</scope>
    <source>
        <strain evidence="7">CHK190-19873</strain>
    </source>
</reference>
<reference evidence="7" key="1">
    <citation type="submission" date="2020-10" db="EMBL/GenBank/DDBJ databases">
        <authorList>
            <person name="Gilroy R."/>
        </authorList>
    </citation>
    <scope>NUCLEOTIDE SEQUENCE</scope>
    <source>
        <strain evidence="7">CHK190-19873</strain>
    </source>
</reference>
<dbReference type="Proteomes" id="UP000823935">
    <property type="component" value="Unassembled WGS sequence"/>
</dbReference>
<evidence type="ECO:0000256" key="3">
    <source>
        <dbReference type="ARBA" id="ARBA00022801"/>
    </source>
</evidence>
<dbReference type="EMBL" id="DVIQ01000031">
    <property type="protein sequence ID" value="HIS31196.1"/>
    <property type="molecule type" value="Genomic_DNA"/>
</dbReference>
<dbReference type="PANTHER" id="PTHR39178">
    <property type="entry name" value="HYPOTHETICAL RIBOSOME-ASSOCIATED PROTEIN"/>
    <property type="match status" value="1"/>
</dbReference>
<keyword evidence="1" id="KW-0690">Ribosome biogenesis</keyword>
<evidence type="ECO:0000256" key="5">
    <source>
        <dbReference type="ARBA" id="ARBA00044503"/>
    </source>
</evidence>
<evidence type="ECO:0000256" key="1">
    <source>
        <dbReference type="ARBA" id="ARBA00022517"/>
    </source>
</evidence>
<dbReference type="PANTHER" id="PTHR39178:SF1">
    <property type="entry name" value="RIBOSOMAL-PROCESSING CYSTEINE PROTEASE PRP"/>
    <property type="match status" value="1"/>
</dbReference>
<keyword evidence="4" id="KW-0788">Thiol protease</keyword>
<sequence length="106" mass="11583">MISVTMYKASGSYRGFRSEGHADYAEEGYDIICAAVSALTVNAVNSIEAFTEDAYTVGQDDGYLELTLEGSVSEKTQLLLDSMVLGLQGITDTYGKQYIELSFREV</sequence>
<protein>
    <recommendedName>
        <fullName evidence="6">Ribosomal processing cysteine protease Prp</fullName>
    </recommendedName>
</protein>
<dbReference type="GO" id="GO:0042254">
    <property type="term" value="P:ribosome biogenesis"/>
    <property type="evidence" value="ECO:0007669"/>
    <property type="project" value="UniProtKB-KW"/>
</dbReference>
<keyword evidence="2 7" id="KW-0645">Protease</keyword>
<dbReference type="SUPFAM" id="SSF118010">
    <property type="entry name" value="TM1457-like"/>
    <property type="match status" value="1"/>
</dbReference>
<keyword evidence="3" id="KW-0378">Hydrolase</keyword>
<organism evidence="7 8">
    <name type="scientific">Candidatus Limivivens intestinipullorum</name>
    <dbReference type="NCBI Taxonomy" id="2840858"/>
    <lineage>
        <taxon>Bacteria</taxon>
        <taxon>Bacillati</taxon>
        <taxon>Bacillota</taxon>
        <taxon>Clostridia</taxon>
        <taxon>Lachnospirales</taxon>
        <taxon>Lachnospiraceae</taxon>
        <taxon>Lachnospiraceae incertae sedis</taxon>
        <taxon>Candidatus Limivivens</taxon>
    </lineage>
</organism>
<dbReference type="AlphaFoldDB" id="A0A9D1ESZ8"/>
<dbReference type="Pfam" id="PF04327">
    <property type="entry name" value="Peptidase_Prp"/>
    <property type="match status" value="1"/>
</dbReference>
<dbReference type="GO" id="GO:0006508">
    <property type="term" value="P:proteolysis"/>
    <property type="evidence" value="ECO:0007669"/>
    <property type="project" value="UniProtKB-KW"/>
</dbReference>
<evidence type="ECO:0000313" key="7">
    <source>
        <dbReference type="EMBL" id="HIS31196.1"/>
    </source>
</evidence>
<dbReference type="InterPro" id="IPR036764">
    <property type="entry name" value="Peptidase_Prp_sf"/>
</dbReference>
<evidence type="ECO:0000256" key="2">
    <source>
        <dbReference type="ARBA" id="ARBA00022670"/>
    </source>
</evidence>
<proteinExistence type="inferred from homology"/>
<evidence type="ECO:0000313" key="8">
    <source>
        <dbReference type="Proteomes" id="UP000823935"/>
    </source>
</evidence>
<dbReference type="InterPro" id="IPR007422">
    <property type="entry name" value="Peptidase_Prp"/>
</dbReference>
<accession>A0A9D1ESZ8</accession>
<evidence type="ECO:0000256" key="4">
    <source>
        <dbReference type="ARBA" id="ARBA00022807"/>
    </source>
</evidence>
<name>A0A9D1ESZ8_9FIRM</name>